<dbReference type="HOGENOM" id="CLU_2832158_0_0_1"/>
<keyword evidence="1" id="KW-0812">Transmembrane</keyword>
<dbReference type="EMBL" id="KN833738">
    <property type="protein sequence ID" value="KIK22577.1"/>
    <property type="molecule type" value="Genomic_DNA"/>
</dbReference>
<feature type="non-terminal residue" evidence="2">
    <location>
        <position position="1"/>
    </location>
</feature>
<keyword evidence="1" id="KW-1133">Transmembrane helix</keyword>
<sequence length="66" mass="7263">LSAELATSQVGEHWISAIIVTTTPLGRVLGLIKSKVRMELSSRTIFNPAKHNRMMSPVTDLLSETE</sequence>
<evidence type="ECO:0000313" key="2">
    <source>
        <dbReference type="EMBL" id="KIK22577.1"/>
    </source>
</evidence>
<protein>
    <submittedName>
        <fullName evidence="2">Uncharacterized protein</fullName>
    </submittedName>
</protein>
<name>A0A0C9ZJB1_9AGAM</name>
<accession>A0A0C9ZJB1</accession>
<evidence type="ECO:0000256" key="1">
    <source>
        <dbReference type="SAM" id="Phobius"/>
    </source>
</evidence>
<gene>
    <name evidence="2" type="ORF">PISMIDRAFT_680185</name>
</gene>
<feature type="transmembrane region" description="Helical" evidence="1">
    <location>
        <begin position="14"/>
        <end position="32"/>
    </location>
</feature>
<keyword evidence="3" id="KW-1185">Reference proteome</keyword>
<reference evidence="3" key="2">
    <citation type="submission" date="2015-01" db="EMBL/GenBank/DDBJ databases">
        <title>Evolutionary Origins and Diversification of the Mycorrhizal Mutualists.</title>
        <authorList>
            <consortium name="DOE Joint Genome Institute"/>
            <consortium name="Mycorrhizal Genomics Consortium"/>
            <person name="Kohler A."/>
            <person name="Kuo A."/>
            <person name="Nagy L.G."/>
            <person name="Floudas D."/>
            <person name="Copeland A."/>
            <person name="Barry K.W."/>
            <person name="Cichocki N."/>
            <person name="Veneault-Fourrey C."/>
            <person name="LaButti K."/>
            <person name="Lindquist E.A."/>
            <person name="Lipzen A."/>
            <person name="Lundell T."/>
            <person name="Morin E."/>
            <person name="Murat C."/>
            <person name="Riley R."/>
            <person name="Ohm R."/>
            <person name="Sun H."/>
            <person name="Tunlid A."/>
            <person name="Henrissat B."/>
            <person name="Grigoriev I.V."/>
            <person name="Hibbett D.S."/>
            <person name="Martin F."/>
        </authorList>
    </citation>
    <scope>NUCLEOTIDE SEQUENCE [LARGE SCALE GENOMIC DNA]</scope>
    <source>
        <strain evidence="3">441</strain>
    </source>
</reference>
<dbReference type="Proteomes" id="UP000054018">
    <property type="component" value="Unassembled WGS sequence"/>
</dbReference>
<dbReference type="AlphaFoldDB" id="A0A0C9ZJB1"/>
<keyword evidence="1" id="KW-0472">Membrane</keyword>
<organism evidence="2 3">
    <name type="scientific">Pisolithus microcarpus 441</name>
    <dbReference type="NCBI Taxonomy" id="765257"/>
    <lineage>
        <taxon>Eukaryota</taxon>
        <taxon>Fungi</taxon>
        <taxon>Dikarya</taxon>
        <taxon>Basidiomycota</taxon>
        <taxon>Agaricomycotina</taxon>
        <taxon>Agaricomycetes</taxon>
        <taxon>Agaricomycetidae</taxon>
        <taxon>Boletales</taxon>
        <taxon>Sclerodermatineae</taxon>
        <taxon>Pisolithaceae</taxon>
        <taxon>Pisolithus</taxon>
    </lineage>
</organism>
<proteinExistence type="predicted"/>
<evidence type="ECO:0000313" key="3">
    <source>
        <dbReference type="Proteomes" id="UP000054018"/>
    </source>
</evidence>
<reference evidence="2 3" key="1">
    <citation type="submission" date="2014-04" db="EMBL/GenBank/DDBJ databases">
        <authorList>
            <consortium name="DOE Joint Genome Institute"/>
            <person name="Kuo A."/>
            <person name="Kohler A."/>
            <person name="Costa M.D."/>
            <person name="Nagy L.G."/>
            <person name="Floudas D."/>
            <person name="Copeland A."/>
            <person name="Barry K.W."/>
            <person name="Cichocki N."/>
            <person name="Veneault-Fourrey C."/>
            <person name="LaButti K."/>
            <person name="Lindquist E.A."/>
            <person name="Lipzen A."/>
            <person name="Lundell T."/>
            <person name="Morin E."/>
            <person name="Murat C."/>
            <person name="Sun H."/>
            <person name="Tunlid A."/>
            <person name="Henrissat B."/>
            <person name="Grigoriev I.V."/>
            <person name="Hibbett D.S."/>
            <person name="Martin F."/>
            <person name="Nordberg H.P."/>
            <person name="Cantor M.N."/>
            <person name="Hua S.X."/>
        </authorList>
    </citation>
    <scope>NUCLEOTIDE SEQUENCE [LARGE SCALE GENOMIC DNA]</scope>
    <source>
        <strain evidence="2 3">441</strain>
    </source>
</reference>